<dbReference type="PANTHER" id="PTHR11567">
    <property type="entry name" value="ACID PHOSPHATASE-RELATED"/>
    <property type="match status" value="1"/>
</dbReference>
<protein>
    <recommendedName>
        <fullName evidence="5">Phosphatase</fullName>
    </recommendedName>
</protein>
<evidence type="ECO:0000256" key="1">
    <source>
        <dbReference type="ARBA" id="ARBA00005375"/>
    </source>
</evidence>
<feature type="non-terminal residue" evidence="3">
    <location>
        <position position="379"/>
    </location>
</feature>
<accession>A0AAN4ZD61</accession>
<name>A0AAN4ZD61_9BILA</name>
<sequence length="379" mass="43677">CKMRLFTWLLSYLGIIQEEKLLFTQLLWRHGLRTPMDTYSNEPYNEKFFGVHQGELVEKGMEQHFIRGEQLRKMYIKKQSLVSAKYSRYETYVRSSDAPRCLQSALANLAAFYSGSPTFPSWIPHWPSAWTPIPVHTVALEEDYVLGSFDVCKKYIKLKEDRQQRKEFQNFVASKWRLLKTINANTGDPPEFSFMKLAGMYQSLSIEKDFNLAMPKWVTPEFYSELEATFFAGNDYIYGAAGFGLSMDSEMVKMVAGFLFKEWMDNIDEVINGTSTLKYYAYSGVNIALKNDKLMNPILFGLGVKDDLIGLANSDYVSTIIWEVWEKEKQHFIKILFSPNIDNSFKIITSKISGCNSDLCSISDFKKFIAKFVAESVEV</sequence>
<comment type="similarity">
    <text evidence="1">Belongs to the histidine acid phosphatase family.</text>
</comment>
<keyword evidence="2" id="KW-0732">Signal</keyword>
<dbReference type="InterPro" id="IPR029033">
    <property type="entry name" value="His_PPase_superfam"/>
</dbReference>
<dbReference type="SUPFAM" id="SSF53254">
    <property type="entry name" value="Phosphoglycerate mutase-like"/>
    <property type="match status" value="1"/>
</dbReference>
<dbReference type="PANTHER" id="PTHR11567:SF210">
    <property type="entry name" value="ACID PHOSPHATASE 5-RELATED"/>
    <property type="match status" value="1"/>
</dbReference>
<comment type="caution">
    <text evidence="3">The sequence shown here is derived from an EMBL/GenBank/DDBJ whole genome shotgun (WGS) entry which is preliminary data.</text>
</comment>
<proteinExistence type="inferred from homology"/>
<reference evidence="4" key="1">
    <citation type="submission" date="2022-10" db="EMBL/GenBank/DDBJ databases">
        <title>Genome assembly of Pristionchus species.</title>
        <authorList>
            <person name="Yoshida K."/>
            <person name="Sommer R.J."/>
        </authorList>
    </citation>
    <scope>NUCLEOTIDE SEQUENCE [LARGE SCALE GENOMIC DNA]</scope>
    <source>
        <strain evidence="4">RS5460</strain>
    </source>
</reference>
<keyword evidence="4" id="KW-1185">Reference proteome</keyword>
<organism evidence="3 4">
    <name type="scientific">Pristionchus mayeri</name>
    <dbReference type="NCBI Taxonomy" id="1317129"/>
    <lineage>
        <taxon>Eukaryota</taxon>
        <taxon>Metazoa</taxon>
        <taxon>Ecdysozoa</taxon>
        <taxon>Nematoda</taxon>
        <taxon>Chromadorea</taxon>
        <taxon>Rhabditida</taxon>
        <taxon>Rhabditina</taxon>
        <taxon>Diplogasteromorpha</taxon>
        <taxon>Diplogasteroidea</taxon>
        <taxon>Neodiplogasteridae</taxon>
        <taxon>Pristionchus</taxon>
    </lineage>
</organism>
<evidence type="ECO:0000256" key="2">
    <source>
        <dbReference type="SAM" id="SignalP"/>
    </source>
</evidence>
<dbReference type="AlphaFoldDB" id="A0AAN4ZD61"/>
<evidence type="ECO:0008006" key="5">
    <source>
        <dbReference type="Google" id="ProtNLM"/>
    </source>
</evidence>
<dbReference type="InterPro" id="IPR050645">
    <property type="entry name" value="Histidine_acid_phosphatase"/>
</dbReference>
<dbReference type="EMBL" id="BTRK01000002">
    <property type="protein sequence ID" value="GMR37794.1"/>
    <property type="molecule type" value="Genomic_DNA"/>
</dbReference>
<dbReference type="GO" id="GO:0016791">
    <property type="term" value="F:phosphatase activity"/>
    <property type="evidence" value="ECO:0007669"/>
    <property type="project" value="TreeGrafter"/>
</dbReference>
<dbReference type="Proteomes" id="UP001328107">
    <property type="component" value="Unassembled WGS sequence"/>
</dbReference>
<feature type="non-terminal residue" evidence="3">
    <location>
        <position position="1"/>
    </location>
</feature>
<dbReference type="CDD" id="cd07061">
    <property type="entry name" value="HP_HAP_like"/>
    <property type="match status" value="1"/>
</dbReference>
<dbReference type="Pfam" id="PF00328">
    <property type="entry name" value="His_Phos_2"/>
    <property type="match status" value="1"/>
</dbReference>
<gene>
    <name evidence="3" type="ORF">PMAYCL1PPCAC_07989</name>
</gene>
<feature type="signal peptide" evidence="2">
    <location>
        <begin position="1"/>
        <end position="18"/>
    </location>
</feature>
<dbReference type="Gene3D" id="3.40.50.1240">
    <property type="entry name" value="Phosphoglycerate mutase-like"/>
    <property type="match status" value="1"/>
</dbReference>
<evidence type="ECO:0000313" key="3">
    <source>
        <dbReference type="EMBL" id="GMR37794.1"/>
    </source>
</evidence>
<dbReference type="InterPro" id="IPR000560">
    <property type="entry name" value="His_Pase_clade-2"/>
</dbReference>
<feature type="chain" id="PRO_5043025888" description="Phosphatase" evidence="2">
    <location>
        <begin position="19"/>
        <end position="379"/>
    </location>
</feature>
<evidence type="ECO:0000313" key="4">
    <source>
        <dbReference type="Proteomes" id="UP001328107"/>
    </source>
</evidence>